<dbReference type="PIRSF" id="PIRSF015588">
    <property type="entry name" value="AP_complex_sigma"/>
    <property type="match status" value="1"/>
</dbReference>
<protein>
    <recommendedName>
        <fullName evidence="9">AP complex subunit sigma</fullName>
    </recommendedName>
</protein>
<dbReference type="InterPro" id="IPR022775">
    <property type="entry name" value="AP_mu_sigma_su"/>
</dbReference>
<evidence type="ECO:0000259" key="10">
    <source>
        <dbReference type="Pfam" id="PF01217"/>
    </source>
</evidence>
<dbReference type="AlphaFoldDB" id="A0A8H7FAX2"/>
<evidence type="ECO:0000256" key="4">
    <source>
        <dbReference type="ARBA" id="ARBA00022448"/>
    </source>
</evidence>
<dbReference type="GO" id="GO:0006886">
    <property type="term" value="P:intracellular protein transport"/>
    <property type="evidence" value="ECO:0007669"/>
    <property type="project" value="UniProtKB-UniRule"/>
</dbReference>
<dbReference type="CDD" id="cd14831">
    <property type="entry name" value="AP1_sigma"/>
    <property type="match status" value="1"/>
</dbReference>
<evidence type="ECO:0000256" key="7">
    <source>
        <dbReference type="ARBA" id="ARBA00023136"/>
    </source>
</evidence>
<dbReference type="Proteomes" id="UP000629468">
    <property type="component" value="Unassembled WGS sequence"/>
</dbReference>
<organism evidence="11 12">
    <name type="scientific">Agaricus bisporus var. burnettii</name>
    <dbReference type="NCBI Taxonomy" id="192524"/>
    <lineage>
        <taxon>Eukaryota</taxon>
        <taxon>Fungi</taxon>
        <taxon>Dikarya</taxon>
        <taxon>Basidiomycota</taxon>
        <taxon>Agaricomycotina</taxon>
        <taxon>Agaricomycetes</taxon>
        <taxon>Agaricomycetidae</taxon>
        <taxon>Agaricales</taxon>
        <taxon>Agaricineae</taxon>
        <taxon>Agaricaceae</taxon>
        <taxon>Agaricus</taxon>
    </lineage>
</organism>
<feature type="domain" description="AP complex mu/sigma subunit" evidence="10">
    <location>
        <begin position="1"/>
        <end position="148"/>
    </location>
</feature>
<dbReference type="EMBL" id="JABXXO010000001">
    <property type="protein sequence ID" value="KAF7784500.1"/>
    <property type="molecule type" value="Genomic_DNA"/>
</dbReference>
<evidence type="ECO:0000313" key="11">
    <source>
        <dbReference type="EMBL" id="KAF7784500.1"/>
    </source>
</evidence>
<dbReference type="Gene3D" id="3.30.450.60">
    <property type="match status" value="1"/>
</dbReference>
<dbReference type="GO" id="GO:0035615">
    <property type="term" value="F:clathrin adaptor activity"/>
    <property type="evidence" value="ECO:0007669"/>
    <property type="project" value="InterPro"/>
</dbReference>
<dbReference type="InterPro" id="IPR011012">
    <property type="entry name" value="Longin-like_dom_sf"/>
</dbReference>
<dbReference type="GO" id="GO:0030121">
    <property type="term" value="C:AP-1 adaptor complex"/>
    <property type="evidence" value="ECO:0007669"/>
    <property type="project" value="InterPro"/>
</dbReference>
<dbReference type="InterPro" id="IPR016635">
    <property type="entry name" value="AP_complex_ssu"/>
</dbReference>
<dbReference type="GO" id="GO:0016482">
    <property type="term" value="P:cytosolic transport"/>
    <property type="evidence" value="ECO:0007669"/>
    <property type="project" value="UniProtKB-ARBA"/>
</dbReference>
<dbReference type="InterPro" id="IPR044733">
    <property type="entry name" value="AP1_sigma"/>
</dbReference>
<evidence type="ECO:0000256" key="5">
    <source>
        <dbReference type="ARBA" id="ARBA00022927"/>
    </source>
</evidence>
<sequence>MINYVLLVSRQGKLRLAKWYATLSAKTKNAIFRDVTQLVMSRKSKMCNVLEYKAIGTPKNQKSGTRVIYKRYASLFFIAEIEPSDNELITLEIIHRYVEALDGHFGNVCELDLIFNFDYAYHVLDELILGGEMQETSKLAVLKHVATSKAKEDDDLLKATIRDAGLL</sequence>
<comment type="subcellular location">
    <subcellularLocation>
        <location evidence="2">Cytoplasmic vesicle</location>
        <location evidence="2">Clathrin-coated vesicle membrane</location>
    </subcellularLocation>
    <subcellularLocation>
        <location evidence="1">Golgi apparatus</location>
    </subcellularLocation>
</comment>
<keyword evidence="5 9" id="KW-0653">Protein transport</keyword>
<gene>
    <name evidence="11" type="ORF">Agabi119p4_665</name>
</gene>
<accession>A0A8H7FAX2</accession>
<evidence type="ECO:0000256" key="8">
    <source>
        <dbReference type="ARBA" id="ARBA00023329"/>
    </source>
</evidence>
<dbReference type="GO" id="GO:0005829">
    <property type="term" value="C:cytosol"/>
    <property type="evidence" value="ECO:0007669"/>
    <property type="project" value="GOC"/>
</dbReference>
<evidence type="ECO:0000256" key="6">
    <source>
        <dbReference type="ARBA" id="ARBA00023034"/>
    </source>
</evidence>
<keyword evidence="7 9" id="KW-0472">Membrane</keyword>
<dbReference type="SUPFAM" id="SSF64356">
    <property type="entry name" value="SNARE-like"/>
    <property type="match status" value="1"/>
</dbReference>
<keyword evidence="6" id="KW-0333">Golgi apparatus</keyword>
<keyword evidence="8" id="KW-0968">Cytoplasmic vesicle</keyword>
<reference evidence="11 12" key="1">
    <citation type="journal article" name="Sci. Rep.">
        <title>Telomere-to-telomere assembled and centromere annotated genomes of the two main subspecies of the button mushroom Agaricus bisporus reveal especially polymorphic chromosome ends.</title>
        <authorList>
            <person name="Sonnenberg A.S.M."/>
            <person name="Sedaghat-Telgerd N."/>
            <person name="Lavrijssen B."/>
            <person name="Ohm R.A."/>
            <person name="Hendrickx P.M."/>
            <person name="Scholtmeijer K."/>
            <person name="Baars J.J.P."/>
            <person name="van Peer A."/>
        </authorList>
    </citation>
    <scope>NUCLEOTIDE SEQUENCE [LARGE SCALE GENOMIC DNA]</scope>
    <source>
        <strain evidence="11 12">H119_p4</strain>
    </source>
</reference>
<proteinExistence type="inferred from homology"/>
<dbReference type="PANTHER" id="PTHR11753">
    <property type="entry name" value="ADAPTOR COMPLEXES SMALL SUBUNIT FAMILY"/>
    <property type="match status" value="1"/>
</dbReference>
<evidence type="ECO:0000313" key="12">
    <source>
        <dbReference type="Proteomes" id="UP000629468"/>
    </source>
</evidence>
<comment type="caution">
    <text evidence="11">The sequence shown here is derived from an EMBL/GenBank/DDBJ whole genome shotgun (WGS) entry which is preliminary data.</text>
</comment>
<evidence type="ECO:0000256" key="2">
    <source>
        <dbReference type="ARBA" id="ARBA00004640"/>
    </source>
</evidence>
<evidence type="ECO:0000256" key="1">
    <source>
        <dbReference type="ARBA" id="ARBA00004555"/>
    </source>
</evidence>
<evidence type="ECO:0000256" key="3">
    <source>
        <dbReference type="ARBA" id="ARBA00006972"/>
    </source>
</evidence>
<dbReference type="Pfam" id="PF01217">
    <property type="entry name" value="Clat_adaptor_s"/>
    <property type="match status" value="1"/>
</dbReference>
<evidence type="ECO:0000256" key="9">
    <source>
        <dbReference type="PIRNR" id="PIRNR015588"/>
    </source>
</evidence>
<name>A0A8H7FAX2_AGABI</name>
<comment type="similarity">
    <text evidence="3 9">Belongs to the adaptor complexes small subunit family.</text>
</comment>
<dbReference type="FunFam" id="3.30.450.60:FF:000007">
    <property type="entry name" value="AP complex subunit sigma"/>
    <property type="match status" value="1"/>
</dbReference>
<keyword evidence="4 9" id="KW-0813">Transport</keyword>